<evidence type="ECO:0008006" key="4">
    <source>
        <dbReference type="Google" id="ProtNLM"/>
    </source>
</evidence>
<evidence type="ECO:0000313" key="2">
    <source>
        <dbReference type="EMBL" id="KAK3364898.1"/>
    </source>
</evidence>
<reference evidence="2" key="2">
    <citation type="submission" date="2023-06" db="EMBL/GenBank/DDBJ databases">
        <authorList>
            <consortium name="Lawrence Berkeley National Laboratory"/>
            <person name="Haridas S."/>
            <person name="Hensen N."/>
            <person name="Bonometti L."/>
            <person name="Westerberg I."/>
            <person name="Brannstrom I.O."/>
            <person name="Guillou S."/>
            <person name="Cros-Aarteil S."/>
            <person name="Calhoun S."/>
            <person name="Kuo A."/>
            <person name="Mondo S."/>
            <person name="Pangilinan J."/>
            <person name="Riley R."/>
            <person name="Labutti K."/>
            <person name="Andreopoulos B."/>
            <person name="Lipzen A."/>
            <person name="Chen C."/>
            <person name="Yanf M."/>
            <person name="Daum C."/>
            <person name="Ng V."/>
            <person name="Clum A."/>
            <person name="Steindorff A."/>
            <person name="Ohm R."/>
            <person name="Martin F."/>
            <person name="Silar P."/>
            <person name="Natvig D."/>
            <person name="Lalanne C."/>
            <person name="Gautier V."/>
            <person name="Ament-Velasquez S.L."/>
            <person name="Kruys A."/>
            <person name="Hutchinson M.I."/>
            <person name="Powell A.J."/>
            <person name="Barry K."/>
            <person name="Miller A.N."/>
            <person name="Grigoriev I.V."/>
            <person name="Debuchy R."/>
            <person name="Gladieux P."/>
            <person name="Thoren M.H."/>
            <person name="Johannesson H."/>
        </authorList>
    </citation>
    <scope>NUCLEOTIDE SEQUENCE</scope>
    <source>
        <strain evidence="2">CBS 958.72</strain>
    </source>
</reference>
<evidence type="ECO:0000313" key="3">
    <source>
        <dbReference type="Proteomes" id="UP001287356"/>
    </source>
</evidence>
<comment type="caution">
    <text evidence="2">The sequence shown here is derived from an EMBL/GenBank/DDBJ whole genome shotgun (WGS) entry which is preliminary data.</text>
</comment>
<evidence type="ECO:0000256" key="1">
    <source>
        <dbReference type="SAM" id="MobiDB-lite"/>
    </source>
</evidence>
<feature type="compositionally biased region" description="Acidic residues" evidence="1">
    <location>
        <begin position="223"/>
        <end position="244"/>
    </location>
</feature>
<keyword evidence="3" id="KW-1185">Reference proteome</keyword>
<protein>
    <recommendedName>
        <fullName evidence="4">SNF2 N-terminal domain-containing protein</fullName>
    </recommendedName>
</protein>
<dbReference type="Proteomes" id="UP001287356">
    <property type="component" value="Unassembled WGS sequence"/>
</dbReference>
<gene>
    <name evidence="2" type="ORF">B0T24DRAFT_683541</name>
</gene>
<dbReference type="SUPFAM" id="SSF52540">
    <property type="entry name" value="P-loop containing nucleoside triphosphate hydrolases"/>
    <property type="match status" value="1"/>
</dbReference>
<accession>A0AAE0JV85</accession>
<name>A0AAE0JV85_9PEZI</name>
<proteinExistence type="predicted"/>
<sequence length="1166" mass="125613">MASSLRVRTPSPGSGSAEYFSGYHAGDARTRRKRDSSTALSAAGQHPSSVKRRRLFLPDERALTRGGQGDEPACPTVNQLAVDFMVQDVPGVDDAAIQDLVFNWSRHDHRRLEELSTVEAEVCSINGDEMVEIQDPGALRIYARLLLKEPGRLSQHPLFGLTMVLTVQEPAANPLSPSGALSPARPSRHDNEPDVNIDLDIPDAPDANDLGAGGPDALGPDVDAPDADAPDVDAPDADAPDADNPDANVPAVDTPDDDGPATNTPDAGVQDADAPVVYVTNSNAAGVDVPDANALDVNVAGIEVPDVQPPEAAVPVVDDADTVGVGVPAVDAAGDEPAAPLHDSPAPLVPDVAAPLASVEPVAAPHPLPADIPAVEPAGPADQPADLASLAGNVGLAEPAADFEIAHTPARLDGSNNTNHVVIEISSDDDAPPPSRAARKSVAVSDKVIGISSRDSRQSSRAVRQSATVEDEVDYLGEPVHIKSGDDTQLWDLACDWVSHDPTRARRTDLIKLPGMRLGVRPHQLFAACSFLFYTYAGENKFAGHIVGYDTSVGKTAAALLVAVLIRLSNLCRRHVLNEWAQCSTDANLPRSHLPRNQYDMDGSIEPADPERTCPSGKPFGIACFCVPGSMTRHNTGGDVAISAGPSLFLVPASVVRNWRKGAKQFVEGKFLLPPDVYGRREPIDFIEWSVSHGQDYIIPNKVLDDVRPAFDQPGPEYRMSSSNKKGRDKIGQSDVTYKLRHRNSDGPELNSFPKHQAIIVSSSPAGLNATGAKLLLETSVRIIGIRNGQTEKFVKFKWAIRPSLVVGDKFHEVKNLATSLATALRLIQRHAPKNQVPKIMPLSATPLTGTDMKKCLNLVTRLVLPEAWDHEPKGSPCYKLSHEDLIDRLVRGYQTLTVEMANASEPDLLERRNGVRKQLVERLRSIMTIRSGTDLFFGEQTILLPPLIKECASEDGVLVCQSLRAAAPDFAAKLSAQRRSAVLPAAGSGHHGQPSASQDLYKMALDADFLWRLRLGNFPGIIDLGCPRIYSELQQRAKLALGQLALVGRRRHKEPPRAELVAGMAGATSDQDVVFKKYVVVFVARPISAALLAMWAHRNDKIKLLLPRRIPYSNADKPTVIFTTPGVCGTGMNGLVAANWALMLDIPFRLHLTHQALGRFRRYRQ</sequence>
<reference evidence="2" key="1">
    <citation type="journal article" date="2023" name="Mol. Phylogenet. Evol.">
        <title>Genome-scale phylogeny and comparative genomics of the fungal order Sordariales.</title>
        <authorList>
            <person name="Hensen N."/>
            <person name="Bonometti L."/>
            <person name="Westerberg I."/>
            <person name="Brannstrom I.O."/>
            <person name="Guillou S."/>
            <person name="Cros-Aarteil S."/>
            <person name="Calhoun S."/>
            <person name="Haridas S."/>
            <person name="Kuo A."/>
            <person name="Mondo S."/>
            <person name="Pangilinan J."/>
            <person name="Riley R."/>
            <person name="LaButti K."/>
            <person name="Andreopoulos B."/>
            <person name="Lipzen A."/>
            <person name="Chen C."/>
            <person name="Yan M."/>
            <person name="Daum C."/>
            <person name="Ng V."/>
            <person name="Clum A."/>
            <person name="Steindorff A."/>
            <person name="Ohm R.A."/>
            <person name="Martin F."/>
            <person name="Silar P."/>
            <person name="Natvig D.O."/>
            <person name="Lalanne C."/>
            <person name="Gautier V."/>
            <person name="Ament-Velasquez S.L."/>
            <person name="Kruys A."/>
            <person name="Hutchinson M.I."/>
            <person name="Powell A.J."/>
            <person name="Barry K."/>
            <person name="Miller A.N."/>
            <person name="Grigoriev I.V."/>
            <person name="Debuchy R."/>
            <person name="Gladieux P."/>
            <person name="Hiltunen Thoren M."/>
            <person name="Johannesson H."/>
        </authorList>
    </citation>
    <scope>NUCLEOTIDE SEQUENCE</scope>
    <source>
        <strain evidence="2">CBS 958.72</strain>
    </source>
</reference>
<dbReference type="InterPro" id="IPR027417">
    <property type="entry name" value="P-loop_NTPase"/>
</dbReference>
<organism evidence="2 3">
    <name type="scientific">Lasiosphaeria ovina</name>
    <dbReference type="NCBI Taxonomy" id="92902"/>
    <lineage>
        <taxon>Eukaryota</taxon>
        <taxon>Fungi</taxon>
        <taxon>Dikarya</taxon>
        <taxon>Ascomycota</taxon>
        <taxon>Pezizomycotina</taxon>
        <taxon>Sordariomycetes</taxon>
        <taxon>Sordariomycetidae</taxon>
        <taxon>Sordariales</taxon>
        <taxon>Lasiosphaeriaceae</taxon>
        <taxon>Lasiosphaeria</taxon>
    </lineage>
</organism>
<feature type="region of interest" description="Disordered" evidence="1">
    <location>
        <begin position="1"/>
        <end position="50"/>
    </location>
</feature>
<feature type="region of interest" description="Disordered" evidence="1">
    <location>
        <begin position="173"/>
        <end position="272"/>
    </location>
</feature>
<dbReference type="EMBL" id="JAULSN010000009">
    <property type="protein sequence ID" value="KAK3364898.1"/>
    <property type="molecule type" value="Genomic_DNA"/>
</dbReference>
<dbReference type="AlphaFoldDB" id="A0AAE0JV85"/>
<feature type="compositionally biased region" description="Acidic residues" evidence="1">
    <location>
        <begin position="193"/>
        <end position="203"/>
    </location>
</feature>